<evidence type="ECO:0000313" key="1">
    <source>
        <dbReference type="EMBL" id="MFC4819467.1"/>
    </source>
</evidence>
<protein>
    <submittedName>
        <fullName evidence="1">Uncharacterized protein</fullName>
    </submittedName>
</protein>
<organism evidence="1 2">
    <name type="scientific">Dokdonella ginsengisoli</name>
    <dbReference type="NCBI Taxonomy" id="363846"/>
    <lineage>
        <taxon>Bacteria</taxon>
        <taxon>Pseudomonadati</taxon>
        <taxon>Pseudomonadota</taxon>
        <taxon>Gammaproteobacteria</taxon>
        <taxon>Lysobacterales</taxon>
        <taxon>Rhodanobacteraceae</taxon>
        <taxon>Dokdonella</taxon>
    </lineage>
</organism>
<evidence type="ECO:0000313" key="2">
    <source>
        <dbReference type="Proteomes" id="UP001595886"/>
    </source>
</evidence>
<dbReference type="Proteomes" id="UP001595886">
    <property type="component" value="Unassembled WGS sequence"/>
</dbReference>
<name>A0ABV9QR36_9GAMM</name>
<gene>
    <name evidence="1" type="ORF">ACFO6Q_03985</name>
</gene>
<accession>A0ABV9QR36</accession>
<comment type="caution">
    <text evidence="1">The sequence shown here is derived from an EMBL/GenBank/DDBJ whole genome shotgun (WGS) entry which is preliminary data.</text>
</comment>
<dbReference type="RefSeq" id="WP_380019232.1">
    <property type="nucleotide sequence ID" value="NZ_JBHSHD010000003.1"/>
</dbReference>
<dbReference type="EMBL" id="JBHSHD010000003">
    <property type="protein sequence ID" value="MFC4819467.1"/>
    <property type="molecule type" value="Genomic_DNA"/>
</dbReference>
<sequence>MSTELNYQIDYGSFAATPQRTRPDPDAPLYASEDGVVASLSNNECIFQVKRNGDTHVMTFQVLQALDQSREFRTLDEHVARVMAAVPGLQAQREGVARVFEGLIARGLMLSDRGFLDRLARAGSREPAPMRAVFIRACDRPAQLEHLLGSLAEYERRFRANRHYVLLDDSATREAANRHRDLLREFARSSGCKLTYIGSSERERLITRLARAVPKAATILPHLLGGTSDGARFGGGRGWNLALLLSAGARLTLFDDDHRLPLRRAERASTGLDPNPSSRASTQFYRNIENALGAGEEIDVDPFELHLAAVGRPLGALTGGTEYAIERNALRGLPLSRLDHLDGDAPILATHHGSYGSSRSESGTWLYQLPPAERAEFVRDRDSYLRNVELGSIWYGYRQARAAIAATFTPFALDNTVMLPCTNPFGRGEDALFSQVVRLCHPNALTLELPVAIGHVQEGQRSRSARTLAAHTPRFNYFVTDFVQRQLSEFYAEAPAQRLRLLAAHLRDVGAASERGRLHQLREYLAYVRADLIERLQQQYDGAQDAPVYWQADVRSIIEANGRALIAKGAPRLGDWNESVDAAACATLLREETSLLADAYEAWPDLWEHASEQGERLLGAI</sequence>
<keyword evidence="2" id="KW-1185">Reference proteome</keyword>
<reference evidence="2" key="1">
    <citation type="journal article" date="2019" name="Int. J. Syst. Evol. Microbiol.">
        <title>The Global Catalogue of Microorganisms (GCM) 10K type strain sequencing project: providing services to taxonomists for standard genome sequencing and annotation.</title>
        <authorList>
            <consortium name="The Broad Institute Genomics Platform"/>
            <consortium name="The Broad Institute Genome Sequencing Center for Infectious Disease"/>
            <person name="Wu L."/>
            <person name="Ma J."/>
        </authorList>
    </citation>
    <scope>NUCLEOTIDE SEQUENCE [LARGE SCALE GENOMIC DNA]</scope>
    <source>
        <strain evidence="2">CCUG 30340</strain>
    </source>
</reference>
<proteinExistence type="predicted"/>